<protein>
    <recommendedName>
        <fullName evidence="2">MULE transposase domain-containing protein</fullName>
    </recommendedName>
</protein>
<comment type="caution">
    <text evidence="3">The sequence shown here is derived from an EMBL/GenBank/DDBJ whole genome shotgun (WGS) entry which is preliminary data.</text>
</comment>
<dbReference type="InterPro" id="IPR018289">
    <property type="entry name" value="MULE_transposase_dom"/>
</dbReference>
<dbReference type="Proteomes" id="UP001632038">
    <property type="component" value="Unassembled WGS sequence"/>
</dbReference>
<dbReference type="PANTHER" id="PTHR47718:SF7">
    <property type="entry name" value="PROTEIN FAR1-RELATED SEQUENCE"/>
    <property type="match status" value="1"/>
</dbReference>
<dbReference type="Pfam" id="PF10551">
    <property type="entry name" value="MULE"/>
    <property type="match status" value="1"/>
</dbReference>
<feature type="domain" description="MULE transposase" evidence="2">
    <location>
        <begin position="137"/>
        <end position="196"/>
    </location>
</feature>
<sequence length="250" mass="28145">MPGEWVLALMLVSAVVQSLMVGLLRGNSVVPATPCMLWIESNDSGSWVVTKFVEDHNHSTMSPSKVHFLRPHRHFAGSTNCVLPETTINLQNNSMVSVEENQVHYDPTLLDDGNLLSNVFWADARSRIAYRHFGDAVTFDTMYRPNQFQVSFAPFTGVNNHGQMILCGCTLLLDESEASFAWVFHTWLSAMNNRPPVSPNYRPRQGHQGSCSSVVSRNSPLHLQMAYLKRRPRKVVSHILFSSFVVWTAL</sequence>
<evidence type="ECO:0000313" key="3">
    <source>
        <dbReference type="EMBL" id="KAL3644427.1"/>
    </source>
</evidence>
<keyword evidence="4" id="KW-1185">Reference proteome</keyword>
<evidence type="ECO:0000313" key="4">
    <source>
        <dbReference type="Proteomes" id="UP001632038"/>
    </source>
</evidence>
<feature type="signal peptide" evidence="1">
    <location>
        <begin position="1"/>
        <end position="18"/>
    </location>
</feature>
<reference evidence="4" key="1">
    <citation type="journal article" date="2024" name="IScience">
        <title>Strigolactones Initiate the Formation of Haustorium-like Structures in Castilleja.</title>
        <authorList>
            <person name="Buerger M."/>
            <person name="Peterson D."/>
            <person name="Chory J."/>
        </authorList>
    </citation>
    <scope>NUCLEOTIDE SEQUENCE [LARGE SCALE GENOMIC DNA]</scope>
</reference>
<feature type="chain" id="PRO_5044823949" description="MULE transposase domain-containing protein" evidence="1">
    <location>
        <begin position="19"/>
        <end position="250"/>
    </location>
</feature>
<dbReference type="EMBL" id="JAVIJP010000014">
    <property type="protein sequence ID" value="KAL3644427.1"/>
    <property type="molecule type" value="Genomic_DNA"/>
</dbReference>
<organism evidence="3 4">
    <name type="scientific">Castilleja foliolosa</name>
    <dbReference type="NCBI Taxonomy" id="1961234"/>
    <lineage>
        <taxon>Eukaryota</taxon>
        <taxon>Viridiplantae</taxon>
        <taxon>Streptophyta</taxon>
        <taxon>Embryophyta</taxon>
        <taxon>Tracheophyta</taxon>
        <taxon>Spermatophyta</taxon>
        <taxon>Magnoliopsida</taxon>
        <taxon>eudicotyledons</taxon>
        <taxon>Gunneridae</taxon>
        <taxon>Pentapetalae</taxon>
        <taxon>asterids</taxon>
        <taxon>lamiids</taxon>
        <taxon>Lamiales</taxon>
        <taxon>Orobanchaceae</taxon>
        <taxon>Pedicularideae</taxon>
        <taxon>Castillejinae</taxon>
        <taxon>Castilleja</taxon>
    </lineage>
</organism>
<dbReference type="AlphaFoldDB" id="A0ABD3DQR4"/>
<accession>A0ABD3DQR4</accession>
<dbReference type="PANTHER" id="PTHR47718">
    <property type="entry name" value="OS01G0519700 PROTEIN"/>
    <property type="match status" value="1"/>
</dbReference>
<name>A0ABD3DQR4_9LAMI</name>
<keyword evidence="1" id="KW-0732">Signal</keyword>
<gene>
    <name evidence="3" type="ORF">CASFOL_011730</name>
</gene>
<proteinExistence type="predicted"/>
<evidence type="ECO:0000256" key="1">
    <source>
        <dbReference type="SAM" id="SignalP"/>
    </source>
</evidence>
<evidence type="ECO:0000259" key="2">
    <source>
        <dbReference type="Pfam" id="PF10551"/>
    </source>
</evidence>